<dbReference type="InterPro" id="IPR002104">
    <property type="entry name" value="Integrase_catalytic"/>
</dbReference>
<dbReference type="Proteomes" id="UP000595610">
    <property type="component" value="Chromosome 1"/>
</dbReference>
<dbReference type="Pfam" id="PF00589">
    <property type="entry name" value="Phage_integrase"/>
    <property type="match status" value="1"/>
</dbReference>
<evidence type="ECO:0000256" key="1">
    <source>
        <dbReference type="ARBA" id="ARBA00022908"/>
    </source>
</evidence>
<evidence type="ECO:0000313" key="5">
    <source>
        <dbReference type="Proteomes" id="UP000595610"/>
    </source>
</evidence>
<proteinExistence type="predicted"/>
<dbReference type="PANTHER" id="PTHR30349:SF64">
    <property type="entry name" value="PROPHAGE INTEGRASE INTD-RELATED"/>
    <property type="match status" value="1"/>
</dbReference>
<dbReference type="RefSeq" id="WP_052400435.1">
    <property type="nucleotide sequence ID" value="NZ_CP066075.1"/>
</dbReference>
<dbReference type="InterPro" id="IPR013762">
    <property type="entry name" value="Integrase-like_cat_sf"/>
</dbReference>
<keyword evidence="5" id="KW-1185">Reference proteome</keyword>
<dbReference type="PANTHER" id="PTHR30349">
    <property type="entry name" value="PHAGE INTEGRASE-RELATED"/>
    <property type="match status" value="1"/>
</dbReference>
<dbReference type="KEGG" id="pgis:I6I06_06515"/>
<name>A0A7T4N4H3_9BURK</name>
<dbReference type="CDD" id="cd00796">
    <property type="entry name" value="INT_Rci_Hp1_C"/>
    <property type="match status" value="1"/>
</dbReference>
<evidence type="ECO:0000259" key="3">
    <source>
        <dbReference type="PROSITE" id="PS51898"/>
    </source>
</evidence>
<sequence length="272" mass="30980">MLCHRKGNVEATIARKLATLQGLYTVPIEQAQLLSVNPVQQVMRTTDSVADVVVRYLDDDERTRLYAALLDREQEYRDNKERSNVDRRARKLFALPSLRNAAFTDHLRPAVILSLNAGLRRGELLALRWSGIQLDGLAPMITAQRGNAKTNKARRVPLNAEALETLKAWRPLAHPEYLFTNQVTGKPSVEYDAPWRLLLKRASITNFRWHDMRHDFASRPVMAGVDLNRVRELLGHTDLKMTLRYAHLAPKHLADAVNVLEPPRLTVVTCTR</sequence>
<reference evidence="4 5" key="1">
    <citation type="submission" date="2020-12" db="EMBL/GenBank/DDBJ databases">
        <title>FDA dAtabase for Regulatory Grade micrObial Sequences (FDA-ARGOS): Supporting development and validation of Infectious Disease Dx tests.</title>
        <authorList>
            <person name="Nelson B."/>
            <person name="Plummer A."/>
            <person name="Tallon L."/>
            <person name="Sadzewicz L."/>
            <person name="Zhao X."/>
            <person name="Boylan J."/>
            <person name="Ott S."/>
            <person name="Bowen H."/>
            <person name="Vavikolanu K."/>
            <person name="Mehta A."/>
            <person name="Aluvathingal J."/>
            <person name="Nadendla S."/>
            <person name="Myers T."/>
            <person name="Yan Y."/>
            <person name="Sichtig H."/>
        </authorList>
    </citation>
    <scope>NUCLEOTIDE SEQUENCE [LARGE SCALE GENOMIC DNA]</scope>
    <source>
        <strain evidence="4 5">FDAARGOS_1049</strain>
    </source>
</reference>
<keyword evidence="2" id="KW-0233">DNA recombination</keyword>
<dbReference type="PROSITE" id="PS51898">
    <property type="entry name" value="TYR_RECOMBINASE"/>
    <property type="match status" value="1"/>
</dbReference>
<protein>
    <submittedName>
        <fullName evidence="4">Site-specific integrase</fullName>
    </submittedName>
</protein>
<accession>A0A7T4N4H3</accession>
<keyword evidence="1" id="KW-0229">DNA integration</keyword>
<gene>
    <name evidence="4" type="ORF">I6I06_06515</name>
</gene>
<dbReference type="AlphaFoldDB" id="A0A7T4N4H3"/>
<feature type="domain" description="Tyr recombinase" evidence="3">
    <location>
        <begin position="78"/>
        <end position="258"/>
    </location>
</feature>
<dbReference type="GO" id="GO:0006310">
    <property type="term" value="P:DNA recombination"/>
    <property type="evidence" value="ECO:0007669"/>
    <property type="project" value="UniProtKB-KW"/>
</dbReference>
<evidence type="ECO:0000256" key="2">
    <source>
        <dbReference type="ARBA" id="ARBA00023172"/>
    </source>
</evidence>
<dbReference type="SUPFAM" id="SSF56349">
    <property type="entry name" value="DNA breaking-rejoining enzymes"/>
    <property type="match status" value="1"/>
</dbReference>
<dbReference type="GO" id="GO:0003677">
    <property type="term" value="F:DNA binding"/>
    <property type="evidence" value="ECO:0007669"/>
    <property type="project" value="InterPro"/>
</dbReference>
<dbReference type="EMBL" id="CP066075">
    <property type="protein sequence ID" value="QQC65114.1"/>
    <property type="molecule type" value="Genomic_DNA"/>
</dbReference>
<evidence type="ECO:0000313" key="4">
    <source>
        <dbReference type="EMBL" id="QQC65114.1"/>
    </source>
</evidence>
<dbReference type="GO" id="GO:0015074">
    <property type="term" value="P:DNA integration"/>
    <property type="evidence" value="ECO:0007669"/>
    <property type="project" value="UniProtKB-KW"/>
</dbReference>
<dbReference type="InterPro" id="IPR050090">
    <property type="entry name" value="Tyrosine_recombinase_XerCD"/>
</dbReference>
<dbReference type="InterPro" id="IPR011010">
    <property type="entry name" value="DNA_brk_join_enz"/>
</dbReference>
<organism evidence="4 5">
    <name type="scientific">Paraburkholderia ginsengisoli</name>
    <dbReference type="NCBI Taxonomy" id="311231"/>
    <lineage>
        <taxon>Bacteria</taxon>
        <taxon>Pseudomonadati</taxon>
        <taxon>Pseudomonadota</taxon>
        <taxon>Betaproteobacteria</taxon>
        <taxon>Burkholderiales</taxon>
        <taxon>Burkholderiaceae</taxon>
        <taxon>Paraburkholderia</taxon>
    </lineage>
</organism>
<dbReference type="Gene3D" id="1.10.443.10">
    <property type="entry name" value="Intergrase catalytic core"/>
    <property type="match status" value="1"/>
</dbReference>